<dbReference type="InterPro" id="IPR001792">
    <property type="entry name" value="Acylphosphatase-like_dom"/>
</dbReference>
<keyword evidence="9" id="KW-0378">Hydrolase</keyword>
<dbReference type="InterPro" id="IPR006070">
    <property type="entry name" value="Sua5-like_dom"/>
</dbReference>
<evidence type="ECO:0000256" key="5">
    <source>
        <dbReference type="ARBA" id="ARBA00022771"/>
    </source>
</evidence>
<comment type="catalytic activity">
    <reaction evidence="7">
        <text>C-terminal L-cysteinyl-[HypE protein] + carbamoyl phosphate + ATP + H2O = C-terminal S-carboxamide-L-cysteinyl-[HypE protein] + AMP + phosphate + diphosphate + H(+)</text>
        <dbReference type="Rhea" id="RHEA:55636"/>
        <dbReference type="Rhea" id="RHEA-COMP:14247"/>
        <dbReference type="Rhea" id="RHEA-COMP:14392"/>
        <dbReference type="ChEBI" id="CHEBI:15377"/>
        <dbReference type="ChEBI" id="CHEBI:15378"/>
        <dbReference type="ChEBI" id="CHEBI:30616"/>
        <dbReference type="ChEBI" id="CHEBI:33019"/>
        <dbReference type="ChEBI" id="CHEBI:43474"/>
        <dbReference type="ChEBI" id="CHEBI:58228"/>
        <dbReference type="ChEBI" id="CHEBI:76913"/>
        <dbReference type="ChEBI" id="CHEBI:139126"/>
        <dbReference type="ChEBI" id="CHEBI:456215"/>
    </reaction>
</comment>
<comment type="similarity">
    <text evidence="2 8">Belongs to the carbamoyltransferase HypF family.</text>
</comment>
<dbReference type="AlphaFoldDB" id="A0A918BQI0"/>
<protein>
    <recommendedName>
        <fullName evidence="8">Carbamoyltransferase</fullName>
        <ecNumber evidence="8">6.2.-.-</ecNumber>
    </recommendedName>
</protein>
<evidence type="ECO:0000259" key="10">
    <source>
        <dbReference type="PROSITE" id="PS51160"/>
    </source>
</evidence>
<sequence length="790" mass="83514">MGGMDSERSRVRFRVEGIVQGVGFRPFVHAAAGRYALSGLVANDDAGVLIEVEGAADAVRRFRRTLEEEAPPLAVIERVSAEPVPVEGTPDAGFTIAASRGTTDGGPACGTGGERVAGGRGALVCPDIATCADCTRELFAPADRRFRYPFINCTNCGPRFTVVRGTPYDRVRTTMAEFTMCPACADEYHDPSDRRFHAQPLCCPACGPALRLVDSSGAALHGDPLAGAAGLLRAGRILAVKGLGGYHLAVDAGNETAVRALRSRKHRAGKPFAVMVPDLLAAERLCEVGPAGRELLTGVRRPIVLLPRREEAGETPLAAAVAPGRRDLGLLLPYTPLHLLLSAELTGPYVLTSGNVSDEPLAFRDADAFAGLAGIADAFLSHDRPIHARTDDSVIRVRAGRAIPVRRARGYAPEPLSLTAPAPRPVLGCGAELKNTFCLAEDRTAVLSPHLGDLENHETLRSFVEGVAHFQRLFGIEPALIAHDPHPEYLSSKYAYDLAEATGAELVGVQHHHAHIASCLADNEMRGPVIGVAFDGLGYGTDGTLWGGEFLVADLCGFRRAAHFVPVPLPGGTAAIREPWRMAVAYLDACGEEYGGREGGPSVRRRHGDRWEKVRAVARSGVNSPLTSSVGRLFDAVAAILGIRDTVDHEGQAAAELEESADPSVRDDYAVRIDGGRIDGADLVRAVVDDLRAGTATGTIAARFHNSLARVIVEVSRRLRETTGIGVVALSGGVFQNALLVDRTVPALRRHGFEVLTHRRVPPNDGGISLGQVAVAAALDAAGALGPASS</sequence>
<evidence type="ECO:0000256" key="2">
    <source>
        <dbReference type="ARBA" id="ARBA00008097"/>
    </source>
</evidence>
<reference evidence="12" key="1">
    <citation type="journal article" date="2014" name="Int. J. Syst. Evol. Microbiol.">
        <title>Complete genome sequence of Corynebacterium casei LMG S-19264T (=DSM 44701T), isolated from a smear-ripened cheese.</title>
        <authorList>
            <consortium name="US DOE Joint Genome Institute (JGI-PGF)"/>
            <person name="Walter F."/>
            <person name="Albersmeier A."/>
            <person name="Kalinowski J."/>
            <person name="Ruckert C."/>
        </authorList>
    </citation>
    <scope>NUCLEOTIDE SEQUENCE</scope>
    <source>
        <strain evidence="12">JCM 3131</strain>
    </source>
</reference>
<comment type="catalytic activity">
    <reaction evidence="9">
        <text>an acyl phosphate + H2O = a carboxylate + phosphate + H(+)</text>
        <dbReference type="Rhea" id="RHEA:14965"/>
        <dbReference type="ChEBI" id="CHEBI:15377"/>
        <dbReference type="ChEBI" id="CHEBI:15378"/>
        <dbReference type="ChEBI" id="CHEBI:29067"/>
        <dbReference type="ChEBI" id="CHEBI:43474"/>
        <dbReference type="ChEBI" id="CHEBI:59918"/>
        <dbReference type="EC" id="3.6.1.7"/>
    </reaction>
</comment>
<evidence type="ECO:0000259" key="11">
    <source>
        <dbReference type="PROSITE" id="PS51163"/>
    </source>
</evidence>
<evidence type="ECO:0000256" key="7">
    <source>
        <dbReference type="ARBA" id="ARBA00048220"/>
    </source>
</evidence>
<dbReference type="PROSITE" id="PS51160">
    <property type="entry name" value="ACYLPHOSPHATASE_3"/>
    <property type="match status" value="1"/>
</dbReference>
<evidence type="ECO:0000256" key="6">
    <source>
        <dbReference type="ARBA" id="ARBA00022833"/>
    </source>
</evidence>
<dbReference type="InterPro" id="IPR036046">
    <property type="entry name" value="Acylphosphatase-like_dom_sf"/>
</dbReference>
<dbReference type="Gene3D" id="3.90.870.50">
    <property type="match status" value="1"/>
</dbReference>
<dbReference type="EMBL" id="BMQK01000018">
    <property type="protein sequence ID" value="GGQ80913.1"/>
    <property type="molecule type" value="Genomic_DNA"/>
</dbReference>
<dbReference type="Pfam" id="PF22521">
    <property type="entry name" value="HypF_C_2"/>
    <property type="match status" value="1"/>
</dbReference>
<dbReference type="PROSITE" id="PS51163">
    <property type="entry name" value="YRDC"/>
    <property type="match status" value="1"/>
</dbReference>
<dbReference type="Gene3D" id="3.30.420.360">
    <property type="match status" value="1"/>
</dbReference>
<keyword evidence="13" id="KW-1185">Reference proteome</keyword>
<dbReference type="InterPro" id="IPR041440">
    <property type="entry name" value="HypF_C"/>
</dbReference>
<dbReference type="InterPro" id="IPR011125">
    <property type="entry name" value="Znf_HypF"/>
</dbReference>
<dbReference type="PIRSF" id="PIRSF006256">
    <property type="entry name" value="CMPcnvr_hdrg_mat"/>
    <property type="match status" value="1"/>
</dbReference>
<feature type="active site" evidence="9">
    <location>
        <position position="43"/>
    </location>
</feature>
<dbReference type="PANTHER" id="PTHR42959:SF1">
    <property type="entry name" value="CARBAMOYLTRANSFERASE HYPF"/>
    <property type="match status" value="1"/>
</dbReference>
<dbReference type="GO" id="GO:0016874">
    <property type="term" value="F:ligase activity"/>
    <property type="evidence" value="ECO:0007669"/>
    <property type="project" value="UniProtKB-UniRule"/>
</dbReference>
<dbReference type="Pfam" id="PF07503">
    <property type="entry name" value="zf-HYPF"/>
    <property type="match status" value="2"/>
</dbReference>
<dbReference type="GO" id="GO:0003998">
    <property type="term" value="F:acylphosphatase activity"/>
    <property type="evidence" value="ECO:0007669"/>
    <property type="project" value="UniProtKB-EC"/>
</dbReference>
<dbReference type="Gene3D" id="3.30.420.40">
    <property type="match status" value="1"/>
</dbReference>
<accession>A0A918BQI0</accession>
<keyword evidence="3" id="KW-0436">Ligase</keyword>
<evidence type="ECO:0000313" key="12">
    <source>
        <dbReference type="EMBL" id="GGQ80913.1"/>
    </source>
</evidence>
<keyword evidence="5" id="KW-0863">Zinc-finger</keyword>
<reference evidence="12" key="2">
    <citation type="submission" date="2020-09" db="EMBL/GenBank/DDBJ databases">
        <authorList>
            <person name="Sun Q."/>
            <person name="Ohkuma M."/>
        </authorList>
    </citation>
    <scope>NUCLEOTIDE SEQUENCE</scope>
    <source>
        <strain evidence="12">JCM 3131</strain>
    </source>
</reference>
<dbReference type="PROSITE" id="PS00150">
    <property type="entry name" value="ACYLPHOSPHATASE_1"/>
    <property type="match status" value="1"/>
</dbReference>
<dbReference type="SUPFAM" id="SSF54975">
    <property type="entry name" value="Acylphosphatase/BLUF domain-like"/>
    <property type="match status" value="1"/>
</dbReference>
<dbReference type="NCBIfam" id="TIGR00143">
    <property type="entry name" value="hypF"/>
    <property type="match status" value="1"/>
</dbReference>
<dbReference type="GO" id="GO:0016743">
    <property type="term" value="F:carboxyl- or carbamoyltransferase activity"/>
    <property type="evidence" value="ECO:0007669"/>
    <property type="project" value="UniProtKB-UniRule"/>
</dbReference>
<dbReference type="InterPro" id="IPR055128">
    <property type="entry name" value="HypF_C_2"/>
</dbReference>
<feature type="active site" evidence="9">
    <location>
        <position position="25"/>
    </location>
</feature>
<feature type="domain" description="YrdC-like" evidence="11">
    <location>
        <begin position="222"/>
        <end position="410"/>
    </location>
</feature>
<dbReference type="GO" id="GO:0003725">
    <property type="term" value="F:double-stranded RNA binding"/>
    <property type="evidence" value="ECO:0007669"/>
    <property type="project" value="InterPro"/>
</dbReference>
<evidence type="ECO:0000256" key="1">
    <source>
        <dbReference type="ARBA" id="ARBA00004711"/>
    </source>
</evidence>
<evidence type="ECO:0000313" key="13">
    <source>
        <dbReference type="Proteomes" id="UP000620156"/>
    </source>
</evidence>
<dbReference type="InterPro" id="IPR051060">
    <property type="entry name" value="Carbamoyltrans_HypF-like"/>
</dbReference>
<comment type="pathway">
    <text evidence="1">Protein modification; [NiFe] hydrogenase maturation.</text>
</comment>
<keyword evidence="4" id="KW-0479">Metal-binding</keyword>
<dbReference type="EC" id="6.2.-.-" evidence="8"/>
<feature type="domain" description="Acylphosphatase-like" evidence="10">
    <location>
        <begin position="10"/>
        <end position="98"/>
    </location>
</feature>
<evidence type="ECO:0000256" key="8">
    <source>
        <dbReference type="PIRNR" id="PIRNR006256"/>
    </source>
</evidence>
<keyword evidence="6" id="KW-0862">Zinc</keyword>
<evidence type="ECO:0000256" key="9">
    <source>
        <dbReference type="PROSITE-ProRule" id="PRU00520"/>
    </source>
</evidence>
<organism evidence="12 13">
    <name type="scientific">Streptomyces ruber</name>
    <dbReference type="NCBI Taxonomy" id="83378"/>
    <lineage>
        <taxon>Bacteria</taxon>
        <taxon>Bacillati</taxon>
        <taxon>Actinomycetota</taxon>
        <taxon>Actinomycetes</taxon>
        <taxon>Kitasatosporales</taxon>
        <taxon>Streptomycetaceae</taxon>
        <taxon>Streptomyces</taxon>
    </lineage>
</organism>
<evidence type="ECO:0000256" key="3">
    <source>
        <dbReference type="ARBA" id="ARBA00022598"/>
    </source>
</evidence>
<dbReference type="Pfam" id="PF00708">
    <property type="entry name" value="Acylphosphatase"/>
    <property type="match status" value="1"/>
</dbReference>
<dbReference type="GO" id="GO:0008270">
    <property type="term" value="F:zinc ion binding"/>
    <property type="evidence" value="ECO:0007669"/>
    <property type="project" value="UniProtKB-KW"/>
</dbReference>
<evidence type="ECO:0000256" key="4">
    <source>
        <dbReference type="ARBA" id="ARBA00022723"/>
    </source>
</evidence>
<dbReference type="Gene3D" id="3.30.110.120">
    <property type="match status" value="1"/>
</dbReference>
<name>A0A918BQI0_9ACTN</name>
<dbReference type="PANTHER" id="PTHR42959">
    <property type="entry name" value="CARBAMOYLTRANSFERASE"/>
    <property type="match status" value="1"/>
</dbReference>
<dbReference type="InterPro" id="IPR017945">
    <property type="entry name" value="DHBP_synth_RibB-like_a/b_dom"/>
</dbReference>
<dbReference type="GO" id="GO:0051604">
    <property type="term" value="P:protein maturation"/>
    <property type="evidence" value="ECO:0007669"/>
    <property type="project" value="TreeGrafter"/>
</dbReference>
<dbReference type="Pfam" id="PF01300">
    <property type="entry name" value="Sua5_yciO_yrdC"/>
    <property type="match status" value="1"/>
</dbReference>
<dbReference type="Pfam" id="PF17788">
    <property type="entry name" value="HypF_C"/>
    <property type="match status" value="1"/>
</dbReference>
<gene>
    <name evidence="12" type="primary">hypF</name>
    <name evidence="12" type="ORF">GCM10010145_58310</name>
</gene>
<dbReference type="Proteomes" id="UP000620156">
    <property type="component" value="Unassembled WGS sequence"/>
</dbReference>
<dbReference type="FunFam" id="3.30.420.40:FF:000124">
    <property type="entry name" value="Carbamoyltransferase HypF"/>
    <property type="match status" value="1"/>
</dbReference>
<dbReference type="InterPro" id="IPR017968">
    <property type="entry name" value="Acylphosphatase_CS"/>
</dbReference>
<comment type="caution">
    <text evidence="12">The sequence shown here is derived from an EMBL/GenBank/DDBJ whole genome shotgun (WGS) entry which is preliminary data.</text>
</comment>
<dbReference type="InterPro" id="IPR004421">
    <property type="entry name" value="Carbamoyltransferase_HypF"/>
</dbReference>
<dbReference type="SUPFAM" id="SSF55821">
    <property type="entry name" value="YrdC/RibB"/>
    <property type="match status" value="1"/>
</dbReference>
<proteinExistence type="inferred from homology"/>